<evidence type="ECO:0000256" key="7">
    <source>
        <dbReference type="RuleBase" id="RU363032"/>
    </source>
</evidence>
<feature type="transmembrane region" description="Helical" evidence="7">
    <location>
        <begin position="166"/>
        <end position="189"/>
    </location>
</feature>
<evidence type="ECO:0000256" key="1">
    <source>
        <dbReference type="ARBA" id="ARBA00004651"/>
    </source>
</evidence>
<dbReference type="Pfam" id="PF00528">
    <property type="entry name" value="BPD_transp_1"/>
    <property type="match status" value="1"/>
</dbReference>
<dbReference type="InterPro" id="IPR000515">
    <property type="entry name" value="MetI-like"/>
</dbReference>
<feature type="domain" description="ABC transmembrane type-1" evidence="8">
    <location>
        <begin position="57"/>
        <end position="241"/>
    </location>
</feature>
<keyword evidence="2 7" id="KW-0813">Transport</keyword>
<dbReference type="CDD" id="cd06261">
    <property type="entry name" value="TM_PBP2"/>
    <property type="match status" value="1"/>
</dbReference>
<evidence type="ECO:0000256" key="5">
    <source>
        <dbReference type="ARBA" id="ARBA00022989"/>
    </source>
</evidence>
<feature type="transmembrane region" description="Helical" evidence="7">
    <location>
        <begin position="99"/>
        <end position="119"/>
    </location>
</feature>
<dbReference type="GO" id="GO:0005886">
    <property type="term" value="C:plasma membrane"/>
    <property type="evidence" value="ECO:0007669"/>
    <property type="project" value="UniProtKB-SubCell"/>
</dbReference>
<feature type="transmembrane region" description="Helical" evidence="7">
    <location>
        <begin position="57"/>
        <end position="87"/>
    </location>
</feature>
<evidence type="ECO:0000256" key="4">
    <source>
        <dbReference type="ARBA" id="ARBA00022692"/>
    </source>
</evidence>
<dbReference type="EMBL" id="JACRTG010000016">
    <property type="protein sequence ID" value="MBC8587821.1"/>
    <property type="molecule type" value="Genomic_DNA"/>
</dbReference>
<dbReference type="PROSITE" id="PS50928">
    <property type="entry name" value="ABC_TM1"/>
    <property type="match status" value="1"/>
</dbReference>
<dbReference type="Gene3D" id="1.10.3720.10">
    <property type="entry name" value="MetI-like"/>
    <property type="match status" value="1"/>
</dbReference>
<evidence type="ECO:0000256" key="3">
    <source>
        <dbReference type="ARBA" id="ARBA00022475"/>
    </source>
</evidence>
<feature type="transmembrane region" description="Helical" evidence="7">
    <location>
        <begin position="125"/>
        <end position="145"/>
    </location>
</feature>
<evidence type="ECO:0000256" key="2">
    <source>
        <dbReference type="ARBA" id="ARBA00022448"/>
    </source>
</evidence>
<proteinExistence type="inferred from homology"/>
<accession>A0A926IJU4</accession>
<comment type="similarity">
    <text evidence="7">Belongs to the binding-protein-dependent transport system permease family.</text>
</comment>
<keyword evidence="5 7" id="KW-1133">Transmembrane helix</keyword>
<gene>
    <name evidence="9" type="ORF">H8707_06185</name>
</gene>
<keyword evidence="10" id="KW-1185">Reference proteome</keyword>
<protein>
    <submittedName>
        <fullName evidence="9">ABC transporter permease subunit</fullName>
    </submittedName>
</protein>
<keyword evidence="6 7" id="KW-0472">Membrane</keyword>
<dbReference type="Proteomes" id="UP000601171">
    <property type="component" value="Unassembled WGS sequence"/>
</dbReference>
<dbReference type="AlphaFoldDB" id="A0A926IJU4"/>
<feature type="transmembrane region" description="Helical" evidence="7">
    <location>
        <begin position="223"/>
        <end position="245"/>
    </location>
</feature>
<evidence type="ECO:0000256" key="6">
    <source>
        <dbReference type="ARBA" id="ARBA00023136"/>
    </source>
</evidence>
<evidence type="ECO:0000313" key="9">
    <source>
        <dbReference type="EMBL" id="MBC8587821.1"/>
    </source>
</evidence>
<keyword evidence="3" id="KW-1003">Cell membrane</keyword>
<comment type="caution">
    <text evidence="9">The sequence shown here is derived from an EMBL/GenBank/DDBJ whole genome shotgun (WGS) entry which is preliminary data.</text>
</comment>
<name>A0A926IJU4_9FIRM</name>
<organism evidence="9 10">
    <name type="scientific">Paratissierella segnis</name>
    <dbReference type="NCBI Taxonomy" id="2763679"/>
    <lineage>
        <taxon>Bacteria</taxon>
        <taxon>Bacillati</taxon>
        <taxon>Bacillota</taxon>
        <taxon>Tissierellia</taxon>
        <taxon>Tissierellales</taxon>
        <taxon>Tissierellaceae</taxon>
        <taxon>Paratissierella</taxon>
    </lineage>
</organism>
<dbReference type="SUPFAM" id="SSF161098">
    <property type="entry name" value="MetI-like"/>
    <property type="match status" value="1"/>
</dbReference>
<dbReference type="GO" id="GO:0055085">
    <property type="term" value="P:transmembrane transport"/>
    <property type="evidence" value="ECO:0007669"/>
    <property type="project" value="InterPro"/>
</dbReference>
<dbReference type="PANTHER" id="PTHR30151:SF0">
    <property type="entry name" value="ABC TRANSPORTER PERMEASE PROTEIN MJ0413-RELATED"/>
    <property type="match status" value="1"/>
</dbReference>
<dbReference type="InterPro" id="IPR035906">
    <property type="entry name" value="MetI-like_sf"/>
</dbReference>
<dbReference type="PANTHER" id="PTHR30151">
    <property type="entry name" value="ALKANE SULFONATE ABC TRANSPORTER-RELATED, MEMBRANE SUBUNIT"/>
    <property type="match status" value="1"/>
</dbReference>
<keyword evidence="4 7" id="KW-0812">Transmembrane</keyword>
<evidence type="ECO:0000259" key="8">
    <source>
        <dbReference type="PROSITE" id="PS50928"/>
    </source>
</evidence>
<feature type="transmembrane region" description="Helical" evidence="7">
    <location>
        <begin position="12"/>
        <end position="28"/>
    </location>
</feature>
<sequence length="248" mass="28051">MRSSISNKRDLIKKIYASLFWIILWYLISNIMNNKLLLPSPIDVFISLVNLLNTKDIYISIANTFIRIITGFFLGSILGIILSIFSYKFIFFKSLMEPLILMIKATPIASIIILALVWISSKNLSVFIAFLMVLPTMYTTILKGLDSTDEKMLEMAKVFKIKGCKLIRYIYMPSIKPYLIAAASLALGLSWKAGVAAEVIGLPSGTIGESLYTAKIYLNTPELFAWTFLIVAISFIFEKLFIFLLNRI</sequence>
<reference evidence="9" key="1">
    <citation type="submission" date="2020-08" db="EMBL/GenBank/DDBJ databases">
        <title>Genome public.</title>
        <authorList>
            <person name="Liu C."/>
            <person name="Sun Q."/>
        </authorList>
    </citation>
    <scope>NUCLEOTIDE SEQUENCE</scope>
    <source>
        <strain evidence="9">BX21</strain>
    </source>
</reference>
<comment type="subcellular location">
    <subcellularLocation>
        <location evidence="1 7">Cell membrane</location>
        <topology evidence="1 7">Multi-pass membrane protein</topology>
    </subcellularLocation>
</comment>
<evidence type="ECO:0000313" key="10">
    <source>
        <dbReference type="Proteomes" id="UP000601171"/>
    </source>
</evidence>